<sequence>MTSVDELRTRMEEVASSIQLHHERYDSWSDPKATSRVSSMRFSTLLGGCHSSSHPKSSYAAARPLPWLSWVYAKSPCIESASALCDEFFRPAGTLPLTLHIRGSLNKAAADLIARSGIPHLLDTRLLEISPLGSDSSTKILSYATLPALESLSISYLDIGISNFLEFLARSSPPLNFLALHIGTRYGDCWDPSRRETLFQLLPRVTRLDLKFKGGDLTPTEFFDSFVIRPLDVLPALCDLTIRDGSPPDRSQWEKLLWIFTRGTSTPKMRSFKLMYMKYARLHKSWEIDSDIKVTLRELREAGMDIYVGLERLNLV</sequence>
<reference evidence="1" key="1">
    <citation type="submission" date="2023-03" db="EMBL/GenBank/DDBJ databases">
        <title>Massive genome expansion in bonnet fungi (Mycena s.s.) driven by repeated elements and novel gene families across ecological guilds.</title>
        <authorList>
            <consortium name="Lawrence Berkeley National Laboratory"/>
            <person name="Harder C.B."/>
            <person name="Miyauchi S."/>
            <person name="Viragh M."/>
            <person name="Kuo A."/>
            <person name="Thoen E."/>
            <person name="Andreopoulos B."/>
            <person name="Lu D."/>
            <person name="Skrede I."/>
            <person name="Drula E."/>
            <person name="Henrissat B."/>
            <person name="Morin E."/>
            <person name="Kohler A."/>
            <person name="Barry K."/>
            <person name="LaButti K."/>
            <person name="Morin E."/>
            <person name="Salamov A."/>
            <person name="Lipzen A."/>
            <person name="Mereny Z."/>
            <person name="Hegedus B."/>
            <person name="Baldrian P."/>
            <person name="Stursova M."/>
            <person name="Weitz H."/>
            <person name="Taylor A."/>
            <person name="Grigoriev I.V."/>
            <person name="Nagy L.G."/>
            <person name="Martin F."/>
            <person name="Kauserud H."/>
        </authorList>
    </citation>
    <scope>NUCLEOTIDE SEQUENCE</scope>
    <source>
        <strain evidence="1">CBHHK182m</strain>
    </source>
</reference>
<accession>A0AAD7NCJ7</accession>
<evidence type="ECO:0000313" key="2">
    <source>
        <dbReference type="Proteomes" id="UP001215598"/>
    </source>
</evidence>
<protein>
    <submittedName>
        <fullName evidence="1">Uncharacterized protein</fullName>
    </submittedName>
</protein>
<organism evidence="1 2">
    <name type="scientific">Mycena metata</name>
    <dbReference type="NCBI Taxonomy" id="1033252"/>
    <lineage>
        <taxon>Eukaryota</taxon>
        <taxon>Fungi</taxon>
        <taxon>Dikarya</taxon>
        <taxon>Basidiomycota</taxon>
        <taxon>Agaricomycotina</taxon>
        <taxon>Agaricomycetes</taxon>
        <taxon>Agaricomycetidae</taxon>
        <taxon>Agaricales</taxon>
        <taxon>Marasmiineae</taxon>
        <taxon>Mycenaceae</taxon>
        <taxon>Mycena</taxon>
    </lineage>
</organism>
<dbReference type="EMBL" id="JARKIB010000050">
    <property type="protein sequence ID" value="KAJ7755152.1"/>
    <property type="molecule type" value="Genomic_DNA"/>
</dbReference>
<evidence type="ECO:0000313" key="1">
    <source>
        <dbReference type="EMBL" id="KAJ7755152.1"/>
    </source>
</evidence>
<name>A0AAD7NCJ7_9AGAR</name>
<comment type="caution">
    <text evidence="1">The sequence shown here is derived from an EMBL/GenBank/DDBJ whole genome shotgun (WGS) entry which is preliminary data.</text>
</comment>
<keyword evidence="2" id="KW-1185">Reference proteome</keyword>
<gene>
    <name evidence="1" type="ORF">B0H16DRAFT_1722367</name>
</gene>
<proteinExistence type="predicted"/>
<dbReference type="Proteomes" id="UP001215598">
    <property type="component" value="Unassembled WGS sequence"/>
</dbReference>
<dbReference type="AlphaFoldDB" id="A0AAD7NCJ7"/>